<dbReference type="RefSeq" id="WP_085442080.1">
    <property type="nucleotide sequence ID" value="NZ_LVJN01000019.1"/>
</dbReference>
<evidence type="ECO:0000313" key="2">
    <source>
        <dbReference type="Proteomes" id="UP000194003"/>
    </source>
</evidence>
<dbReference type="Proteomes" id="UP000194003">
    <property type="component" value="Unassembled WGS sequence"/>
</dbReference>
<dbReference type="EMBL" id="LVJN01000019">
    <property type="protein sequence ID" value="OSM03956.1"/>
    <property type="molecule type" value="Genomic_DNA"/>
</dbReference>
<gene>
    <name evidence="1" type="ORF">MAIT1_03802</name>
</gene>
<keyword evidence="1" id="KW-0808">Transferase</keyword>
<reference evidence="1 2" key="1">
    <citation type="journal article" date="2016" name="BMC Genomics">
        <title>Combined genomic and structural analyses of a cultured magnetotactic bacterium reveals its niche adaptation to a dynamic environment.</title>
        <authorList>
            <person name="Araujo A.C."/>
            <person name="Morillo V."/>
            <person name="Cypriano J."/>
            <person name="Teixeira L.C."/>
            <person name="Leao P."/>
            <person name="Lyra S."/>
            <person name="Almeida L.G."/>
            <person name="Bazylinski D.A."/>
            <person name="Vasconcellos A.T."/>
            <person name="Abreu F."/>
            <person name="Lins U."/>
        </authorList>
    </citation>
    <scope>NUCLEOTIDE SEQUENCE [LARGE SCALE GENOMIC DNA]</scope>
    <source>
        <strain evidence="1 2">IT-1</strain>
    </source>
</reference>
<keyword evidence="2" id="KW-1185">Reference proteome</keyword>
<keyword evidence="1" id="KW-0418">Kinase</keyword>
<dbReference type="AlphaFoldDB" id="A0A1Y2K3V5"/>
<name>A0A1Y2K3V5_9PROT</name>
<organism evidence="1 2">
    <name type="scientific">Magnetofaba australis IT-1</name>
    <dbReference type="NCBI Taxonomy" id="1434232"/>
    <lineage>
        <taxon>Bacteria</taxon>
        <taxon>Pseudomonadati</taxon>
        <taxon>Pseudomonadota</taxon>
        <taxon>Magnetococcia</taxon>
        <taxon>Magnetococcales</taxon>
        <taxon>Magnetococcaceae</taxon>
        <taxon>Magnetofaba</taxon>
    </lineage>
</organism>
<dbReference type="GO" id="GO:0016301">
    <property type="term" value="F:kinase activity"/>
    <property type="evidence" value="ECO:0007669"/>
    <property type="project" value="UniProtKB-KW"/>
</dbReference>
<sequence>MSSPNSTFSEMVASTLRDHSDELHDNVSKNNALLHRLNANGKVDQRDGGLEIVEPLDYDENSTFQRYSGYDTLNVSPSEVISAAKYDWKQAAVHVTASGLEMRQNAGRSQLFKLAEARVANAIRSFSNKLSQDVYSDGTLPNQINGLQALIADSGLGTVGGIDASSWAFWKNAVQSAAAPLGGGAAVTPSKDTIQGLMLPLWLELTRGGDNPDLIVASNDYYSFYEESLSEYKRYAPSDEKATGGFVSLKYKTADVIFDGGAKGGGIPDAHMYFMNTDFLKLAVHKDANLTQVGEQRSINQDAVVIPIIWQGNLICSNRSLQGVLKA</sequence>
<accession>A0A1Y2K3V5</accession>
<proteinExistence type="predicted"/>
<dbReference type="OrthoDB" id="7220886at2"/>
<dbReference type="NCBIfam" id="NF033394">
    <property type="entry name" value="capsid_maj_Podo"/>
    <property type="match status" value="1"/>
</dbReference>
<comment type="caution">
    <text evidence="1">The sequence shown here is derived from an EMBL/GenBank/DDBJ whole genome shotgun (WGS) entry which is preliminary data.</text>
</comment>
<protein>
    <submittedName>
        <fullName evidence="1">Putative 3-phosphoglycerate kinase</fullName>
    </submittedName>
</protein>
<dbReference type="STRING" id="1434232.MAIT1_03802"/>
<evidence type="ECO:0000313" key="1">
    <source>
        <dbReference type="EMBL" id="OSM03956.1"/>
    </source>
</evidence>
<dbReference type="InterPro" id="IPR049718">
    <property type="entry name" value="AKO59007-like"/>
</dbReference>